<accession>A0A5C6M4H3</accession>
<feature type="region of interest" description="Disordered" evidence="6">
    <location>
        <begin position="177"/>
        <end position="214"/>
    </location>
</feature>
<dbReference type="CDD" id="cd00495">
    <property type="entry name" value="Ribosomal_L25_TL5_CTC"/>
    <property type="match status" value="1"/>
</dbReference>
<dbReference type="EMBL" id="SRHE01000414">
    <property type="protein sequence ID" value="TWW09025.1"/>
    <property type="molecule type" value="Genomic_DNA"/>
</dbReference>
<comment type="caution">
    <text evidence="9">The sequence shown here is derived from an EMBL/GenBank/DDBJ whole genome shotgun (WGS) entry which is preliminary data.</text>
</comment>
<dbReference type="InterPro" id="IPR037121">
    <property type="entry name" value="Ribosomal_bL25_C"/>
</dbReference>
<dbReference type="Pfam" id="PF01386">
    <property type="entry name" value="Ribosomal_L25p"/>
    <property type="match status" value="1"/>
</dbReference>
<feature type="domain" description="Large ribosomal subunit protein bL25 beta" evidence="8">
    <location>
        <begin position="95"/>
        <end position="175"/>
    </location>
</feature>
<dbReference type="NCBIfam" id="TIGR00731">
    <property type="entry name" value="bL25_bact_ctc"/>
    <property type="match status" value="1"/>
</dbReference>
<keyword evidence="3 5" id="KW-0689">Ribosomal protein</keyword>
<dbReference type="Pfam" id="PF14693">
    <property type="entry name" value="Ribosomal_TL5_C"/>
    <property type="match status" value="1"/>
</dbReference>
<dbReference type="InterPro" id="IPR001021">
    <property type="entry name" value="Ribosomal_bL25_long"/>
</dbReference>
<dbReference type="Gene3D" id="2.170.120.20">
    <property type="entry name" value="Ribosomal protein L25, beta domain"/>
    <property type="match status" value="1"/>
</dbReference>
<dbReference type="HAMAP" id="MF_01334">
    <property type="entry name" value="Ribosomal_bL25_CTC"/>
    <property type="match status" value="1"/>
</dbReference>
<keyword evidence="4 5" id="KW-0687">Ribonucleoprotein</keyword>
<comment type="subunit">
    <text evidence="5">Part of the 50S ribosomal subunit; part of the 5S rRNA/L5/L18/L25 subcomplex. Contacts the 5S rRNA. Binds to the 5S rRNA independently of L5 and L18.</text>
</comment>
<reference evidence="9 10" key="1">
    <citation type="submission" date="2019-08" db="EMBL/GenBank/DDBJ databases">
        <title>100 year-old enigma solved: identification of Planctomyces bekefii, the type genus and species of the phylum Planctomycetes.</title>
        <authorList>
            <person name="Svetlana D.N."/>
            <person name="Overmann J."/>
        </authorList>
    </citation>
    <scope>NUCLEOTIDE SEQUENCE [LARGE SCALE GENOMIC DNA]</scope>
    <source>
        <strain evidence="9">Phe10_nw2017</strain>
    </source>
</reference>
<reference evidence="9 10" key="2">
    <citation type="submission" date="2019-08" db="EMBL/GenBank/DDBJ databases">
        <authorList>
            <person name="Henke P."/>
        </authorList>
    </citation>
    <scope>NUCLEOTIDE SEQUENCE [LARGE SCALE GENOMIC DNA]</scope>
    <source>
        <strain evidence="9">Phe10_nw2017</strain>
    </source>
</reference>
<dbReference type="AlphaFoldDB" id="A0A5C6M4H3"/>
<dbReference type="GO" id="GO:0006412">
    <property type="term" value="P:translation"/>
    <property type="evidence" value="ECO:0007669"/>
    <property type="project" value="UniProtKB-UniRule"/>
</dbReference>
<evidence type="ECO:0000259" key="8">
    <source>
        <dbReference type="Pfam" id="PF14693"/>
    </source>
</evidence>
<dbReference type="InterPro" id="IPR020056">
    <property type="entry name" value="Rbsml_bL25/Gln-tRNA_synth_N"/>
</dbReference>
<dbReference type="GO" id="GO:0022625">
    <property type="term" value="C:cytosolic large ribosomal subunit"/>
    <property type="evidence" value="ECO:0007669"/>
    <property type="project" value="TreeGrafter"/>
</dbReference>
<dbReference type="InterPro" id="IPR020057">
    <property type="entry name" value="Ribosomal_bL25_b-dom"/>
</dbReference>
<keyword evidence="2 5" id="KW-0694">RNA-binding</keyword>
<dbReference type="GO" id="GO:0003735">
    <property type="term" value="F:structural constituent of ribosome"/>
    <property type="evidence" value="ECO:0007669"/>
    <property type="project" value="InterPro"/>
</dbReference>
<evidence type="ECO:0000256" key="3">
    <source>
        <dbReference type="ARBA" id="ARBA00022980"/>
    </source>
</evidence>
<gene>
    <name evidence="5" type="primary">rplY</name>
    <name evidence="5" type="synonym">ctc</name>
    <name evidence="9" type="ORF">E3A20_18460</name>
</gene>
<protein>
    <recommendedName>
        <fullName evidence="5">Large ribosomal subunit protein bL25</fullName>
    </recommendedName>
    <alternativeName>
        <fullName evidence="5">General stress protein CTC</fullName>
    </alternativeName>
</protein>
<keyword evidence="10" id="KW-1185">Reference proteome</keyword>
<evidence type="ECO:0000313" key="9">
    <source>
        <dbReference type="EMBL" id="TWW09025.1"/>
    </source>
</evidence>
<dbReference type="Gene3D" id="2.40.240.10">
    <property type="entry name" value="Ribosomal Protein L25, Chain P"/>
    <property type="match status" value="1"/>
</dbReference>
<keyword evidence="1 5" id="KW-0699">rRNA-binding</keyword>
<evidence type="ECO:0000313" key="10">
    <source>
        <dbReference type="Proteomes" id="UP000321083"/>
    </source>
</evidence>
<organism evidence="9 10">
    <name type="scientific">Planctomyces bekefii</name>
    <dbReference type="NCBI Taxonomy" id="1653850"/>
    <lineage>
        <taxon>Bacteria</taxon>
        <taxon>Pseudomonadati</taxon>
        <taxon>Planctomycetota</taxon>
        <taxon>Planctomycetia</taxon>
        <taxon>Planctomycetales</taxon>
        <taxon>Planctomycetaceae</taxon>
        <taxon>Planctomyces</taxon>
    </lineage>
</organism>
<feature type="domain" description="Large ribosomal subunit protein bL25 L25" evidence="7">
    <location>
        <begin position="5"/>
        <end position="87"/>
    </location>
</feature>
<dbReference type="InterPro" id="IPR011035">
    <property type="entry name" value="Ribosomal_bL25/Gln-tRNA_synth"/>
</dbReference>
<evidence type="ECO:0000259" key="7">
    <source>
        <dbReference type="Pfam" id="PF01386"/>
    </source>
</evidence>
<evidence type="ECO:0000256" key="4">
    <source>
        <dbReference type="ARBA" id="ARBA00023274"/>
    </source>
</evidence>
<dbReference type="GO" id="GO:0008097">
    <property type="term" value="F:5S rRNA binding"/>
    <property type="evidence" value="ECO:0007669"/>
    <property type="project" value="InterPro"/>
</dbReference>
<evidence type="ECO:0000256" key="6">
    <source>
        <dbReference type="SAM" id="MobiDB-lite"/>
    </source>
</evidence>
<dbReference type="PANTHER" id="PTHR33284">
    <property type="entry name" value="RIBOSOMAL PROTEIN L25/GLN-TRNA SYNTHETASE, ANTI-CODON-BINDING DOMAIN-CONTAINING PROTEIN"/>
    <property type="match status" value="1"/>
</dbReference>
<evidence type="ECO:0000256" key="1">
    <source>
        <dbReference type="ARBA" id="ARBA00022730"/>
    </source>
</evidence>
<feature type="compositionally biased region" description="Basic and acidic residues" evidence="6">
    <location>
        <begin position="201"/>
        <end position="214"/>
    </location>
</feature>
<dbReference type="SUPFAM" id="SSF50715">
    <property type="entry name" value="Ribosomal protein L25-like"/>
    <property type="match status" value="1"/>
</dbReference>
<comment type="similarity">
    <text evidence="5">Belongs to the bacterial ribosomal protein bL25 family. CTC subfamily.</text>
</comment>
<name>A0A5C6M4H3_9PLAN</name>
<dbReference type="Proteomes" id="UP000321083">
    <property type="component" value="Unassembled WGS sequence"/>
</dbReference>
<evidence type="ECO:0000256" key="2">
    <source>
        <dbReference type="ARBA" id="ARBA00022884"/>
    </source>
</evidence>
<sequence>MAVELQIKPREKKNPRALRKEGTIPATLYGPDFEAMDIQLSAKEFSRVPFEDYTHLIHLKTGSEDHEVLIKDIQKDFISREVMNIQFYKIKRGHKVTMKVALKFTGVSNAVRLGADFVAPHKEVNVRCFPRHIPQFIEVNITSLENPGDTITFADLVVNREELEILDPAKEIVCKSESKKADHTIEPVAPVATEASAGADAAKKEDDKAKAKKD</sequence>
<comment type="function">
    <text evidence="5">This is one of the proteins that binds to the 5S RNA in the ribosome where it forms part of the central protuberance.</text>
</comment>
<dbReference type="PANTHER" id="PTHR33284:SF1">
    <property type="entry name" value="RIBOSOMAL PROTEIN L25_GLN-TRNA SYNTHETASE, ANTI-CODON-BINDING DOMAIN-CONTAINING PROTEIN"/>
    <property type="match status" value="1"/>
</dbReference>
<evidence type="ECO:0000256" key="5">
    <source>
        <dbReference type="HAMAP-Rule" id="MF_01334"/>
    </source>
</evidence>
<dbReference type="InterPro" id="IPR020930">
    <property type="entry name" value="Ribosomal_uL5_bac-type"/>
</dbReference>
<proteinExistence type="inferred from homology"/>
<dbReference type="InterPro" id="IPR029751">
    <property type="entry name" value="Ribosomal_L25_dom"/>
</dbReference>